<proteinExistence type="predicted"/>
<evidence type="ECO:0000313" key="3">
    <source>
        <dbReference type="EMBL" id="CAB4934997.1"/>
    </source>
</evidence>
<keyword evidence="2" id="KW-0812">Transmembrane</keyword>
<accession>A0A6J7IXG9</accession>
<keyword evidence="2" id="KW-1133">Transmembrane helix</keyword>
<evidence type="ECO:0000256" key="2">
    <source>
        <dbReference type="SAM" id="Phobius"/>
    </source>
</evidence>
<dbReference type="EMBL" id="CAFBMW010000009">
    <property type="protein sequence ID" value="CAB4934997.1"/>
    <property type="molecule type" value="Genomic_DNA"/>
</dbReference>
<sequence>MTESAASVRGAMARQLPPTASPDDSPKGDPWHAFGYVVSGVGVYGLAGWALDRWLGTTFLVAIGILIGAGFGLYMTYARFNKADRQENG</sequence>
<dbReference type="AlphaFoldDB" id="A0A6J7IXG9"/>
<gene>
    <name evidence="3" type="ORF">UFOPK3662_01478</name>
</gene>
<protein>
    <submittedName>
        <fullName evidence="3">Unannotated protein</fullName>
    </submittedName>
</protein>
<keyword evidence="2" id="KW-0472">Membrane</keyword>
<feature type="transmembrane region" description="Helical" evidence="2">
    <location>
        <begin position="33"/>
        <end position="51"/>
    </location>
</feature>
<reference evidence="3" key="1">
    <citation type="submission" date="2020-05" db="EMBL/GenBank/DDBJ databases">
        <authorList>
            <person name="Chiriac C."/>
            <person name="Salcher M."/>
            <person name="Ghai R."/>
            <person name="Kavagutti S V."/>
        </authorList>
    </citation>
    <scope>NUCLEOTIDE SEQUENCE</scope>
</reference>
<name>A0A6J7IXG9_9ZZZZ</name>
<organism evidence="3">
    <name type="scientific">freshwater metagenome</name>
    <dbReference type="NCBI Taxonomy" id="449393"/>
    <lineage>
        <taxon>unclassified sequences</taxon>
        <taxon>metagenomes</taxon>
        <taxon>ecological metagenomes</taxon>
    </lineage>
</organism>
<evidence type="ECO:0000256" key="1">
    <source>
        <dbReference type="SAM" id="MobiDB-lite"/>
    </source>
</evidence>
<feature type="transmembrane region" description="Helical" evidence="2">
    <location>
        <begin position="57"/>
        <end position="77"/>
    </location>
</feature>
<feature type="region of interest" description="Disordered" evidence="1">
    <location>
        <begin position="1"/>
        <end position="28"/>
    </location>
</feature>